<feature type="domain" description="CusB-like beta-barrel" evidence="5">
    <location>
        <begin position="224"/>
        <end position="290"/>
    </location>
</feature>
<evidence type="ECO:0000313" key="8">
    <source>
        <dbReference type="Proteomes" id="UP000057609"/>
    </source>
</evidence>
<dbReference type="OrthoDB" id="176710at2"/>
<evidence type="ECO:0000259" key="4">
    <source>
        <dbReference type="Pfam" id="PF25917"/>
    </source>
</evidence>
<evidence type="ECO:0000313" key="7">
    <source>
        <dbReference type="EMBL" id="AJE04371.1"/>
    </source>
</evidence>
<dbReference type="Pfam" id="PF25917">
    <property type="entry name" value="BSH_RND"/>
    <property type="match status" value="1"/>
</dbReference>
<dbReference type="Gene3D" id="2.40.420.20">
    <property type="match status" value="1"/>
</dbReference>
<evidence type="ECO:0000259" key="3">
    <source>
        <dbReference type="Pfam" id="PF25876"/>
    </source>
</evidence>
<dbReference type="InterPro" id="IPR058625">
    <property type="entry name" value="MdtA-like_BSH"/>
</dbReference>
<evidence type="ECO:0000256" key="2">
    <source>
        <dbReference type="SAM" id="SignalP"/>
    </source>
</evidence>
<feature type="chain" id="PRO_5005423619" evidence="2">
    <location>
        <begin position="19"/>
        <end position="367"/>
    </location>
</feature>
<organism evidence="7 8">
    <name type="scientific">Geobacter pickeringii</name>
    <dbReference type="NCBI Taxonomy" id="345632"/>
    <lineage>
        <taxon>Bacteria</taxon>
        <taxon>Pseudomonadati</taxon>
        <taxon>Thermodesulfobacteriota</taxon>
        <taxon>Desulfuromonadia</taxon>
        <taxon>Geobacterales</taxon>
        <taxon>Geobacteraceae</taxon>
        <taxon>Geobacter</taxon>
    </lineage>
</organism>
<dbReference type="Gene3D" id="2.40.30.170">
    <property type="match status" value="1"/>
</dbReference>
<dbReference type="Pfam" id="PF25954">
    <property type="entry name" value="Beta-barrel_RND_2"/>
    <property type="match status" value="1"/>
</dbReference>
<accession>A0A0B5BJY8</accession>
<comment type="similarity">
    <text evidence="1">Belongs to the membrane fusion protein (MFP) (TC 8.A.1) family.</text>
</comment>
<dbReference type="SUPFAM" id="SSF111369">
    <property type="entry name" value="HlyD-like secretion proteins"/>
    <property type="match status" value="1"/>
</dbReference>
<reference evidence="7 8" key="1">
    <citation type="journal article" date="2015" name="Genome Announc.">
        <title>Complete Genome of Geobacter pickeringii G13T, a Metal-Reducing Isolate from Sedimentary Kaolin Deposits.</title>
        <authorList>
            <person name="Badalamenti J.P."/>
            <person name="Bond D.R."/>
        </authorList>
    </citation>
    <scope>NUCLEOTIDE SEQUENCE [LARGE SCALE GENOMIC DNA]</scope>
    <source>
        <strain evidence="7 8">G13</strain>
    </source>
</reference>
<dbReference type="EMBL" id="CP009788">
    <property type="protein sequence ID" value="AJE04371.1"/>
    <property type="molecule type" value="Genomic_DNA"/>
</dbReference>
<dbReference type="AlphaFoldDB" id="A0A0B5BJY8"/>
<dbReference type="GO" id="GO:1990281">
    <property type="term" value="C:efflux pump complex"/>
    <property type="evidence" value="ECO:0007669"/>
    <property type="project" value="TreeGrafter"/>
</dbReference>
<dbReference type="PROSITE" id="PS51257">
    <property type="entry name" value="PROKAR_LIPOPROTEIN"/>
    <property type="match status" value="1"/>
</dbReference>
<evidence type="ECO:0000256" key="1">
    <source>
        <dbReference type="ARBA" id="ARBA00009477"/>
    </source>
</evidence>
<feature type="domain" description="Multidrug resistance protein MdtA-like alpha-helical hairpin" evidence="3">
    <location>
        <begin position="118"/>
        <end position="173"/>
    </location>
</feature>
<keyword evidence="8" id="KW-1185">Reference proteome</keyword>
<dbReference type="Proteomes" id="UP000057609">
    <property type="component" value="Chromosome"/>
</dbReference>
<name>A0A0B5BJY8_9BACT</name>
<dbReference type="Gene3D" id="1.10.287.470">
    <property type="entry name" value="Helix hairpin bin"/>
    <property type="match status" value="1"/>
</dbReference>
<gene>
    <name evidence="7" type="ORF">GPICK_14320</name>
</gene>
<dbReference type="RefSeq" id="WP_039744305.1">
    <property type="nucleotide sequence ID" value="NZ_CP009788.1"/>
</dbReference>
<evidence type="ECO:0000259" key="5">
    <source>
        <dbReference type="Pfam" id="PF25954"/>
    </source>
</evidence>
<dbReference type="HOGENOM" id="CLU_018816_1_4_7"/>
<evidence type="ECO:0000259" key="6">
    <source>
        <dbReference type="Pfam" id="PF25989"/>
    </source>
</evidence>
<dbReference type="NCBIfam" id="TIGR01730">
    <property type="entry name" value="RND_mfp"/>
    <property type="match status" value="1"/>
</dbReference>
<dbReference type="Pfam" id="PF25876">
    <property type="entry name" value="HH_MFP_RND"/>
    <property type="match status" value="1"/>
</dbReference>
<dbReference type="Pfam" id="PF25989">
    <property type="entry name" value="YknX_C"/>
    <property type="match status" value="1"/>
</dbReference>
<proteinExistence type="inferred from homology"/>
<keyword evidence="2" id="KW-0732">Signal</keyword>
<dbReference type="InterPro" id="IPR006143">
    <property type="entry name" value="RND_pump_MFP"/>
</dbReference>
<dbReference type="KEGG" id="gpi:GPICK_14320"/>
<dbReference type="PANTHER" id="PTHR30469:SF38">
    <property type="entry name" value="HLYD FAMILY SECRETION PROTEIN"/>
    <property type="match status" value="1"/>
</dbReference>
<dbReference type="PANTHER" id="PTHR30469">
    <property type="entry name" value="MULTIDRUG RESISTANCE PROTEIN MDTA"/>
    <property type="match status" value="1"/>
</dbReference>
<feature type="signal peptide" evidence="2">
    <location>
        <begin position="1"/>
        <end position="18"/>
    </location>
</feature>
<dbReference type="Gene3D" id="2.40.50.100">
    <property type="match status" value="1"/>
</dbReference>
<dbReference type="InterPro" id="IPR058624">
    <property type="entry name" value="MdtA-like_HH"/>
</dbReference>
<feature type="domain" description="YknX-like C-terminal permuted SH3-like" evidence="6">
    <location>
        <begin position="300"/>
        <end position="366"/>
    </location>
</feature>
<dbReference type="STRING" id="345632.GPICK_14320"/>
<dbReference type="GO" id="GO:0015562">
    <property type="term" value="F:efflux transmembrane transporter activity"/>
    <property type="evidence" value="ECO:0007669"/>
    <property type="project" value="TreeGrafter"/>
</dbReference>
<dbReference type="InterPro" id="IPR058637">
    <property type="entry name" value="YknX-like_C"/>
</dbReference>
<sequence length="367" mass="37762">MTRGKLCVMILPAVLAMAGCGAKEGAKETAAPAVVTGVPTEAVAAVAIPEGTEAVGTVRARNAAVIAARLAGTVSGIFVREGDRVGKGKLLVTLDAAESAAQAAGARATEDEARRGVDEARAHQRLADTTFARYQNLYAEQAVTRQEFDNRRADKEVADQGVERAVARLAAAREGARAAGMVAGYGRITAPLTGVVTARQAERGMTVFPGSPLLTVEEMGSYRLEAAVPESEIGRVKIGARLPVAVEGAGVAATGRVAEVVPAADPGSRTFTVKVDLSGSGLRSGMFGRVFIPTGERNGISVPKGAVVERGGLTSVWVVDGRGIARMRLVKCGKPLGGRIEILSGVTAGERVVTGGTENVVEGARIQ</sequence>
<dbReference type="InterPro" id="IPR058792">
    <property type="entry name" value="Beta-barrel_RND_2"/>
</dbReference>
<protein>
    <submittedName>
        <fullName evidence="7">RND transporter</fullName>
    </submittedName>
</protein>
<feature type="domain" description="Multidrug resistance protein MdtA-like barrel-sandwich hybrid" evidence="4">
    <location>
        <begin position="63"/>
        <end position="212"/>
    </location>
</feature>